<proteinExistence type="inferred from homology"/>
<dbReference type="PROSITE" id="PS00161">
    <property type="entry name" value="ISOCITRATE_LYASE"/>
    <property type="match status" value="1"/>
</dbReference>
<evidence type="ECO:0000256" key="4">
    <source>
        <dbReference type="ARBA" id="ARBA00044762"/>
    </source>
</evidence>
<dbReference type="Pfam" id="PF13714">
    <property type="entry name" value="PEP_mutase"/>
    <property type="match status" value="1"/>
</dbReference>
<dbReference type="OrthoDB" id="8629576at2"/>
<dbReference type="AlphaFoldDB" id="A0A8B2NRV8"/>
<dbReference type="Gene3D" id="3.20.20.60">
    <property type="entry name" value="Phosphoenolpyruvate-binding domains"/>
    <property type="match status" value="1"/>
</dbReference>
<dbReference type="RefSeq" id="WP_111341115.1">
    <property type="nucleotide sequence ID" value="NZ_QHHQ01000001.1"/>
</dbReference>
<reference evidence="7 8" key="1">
    <citation type="submission" date="2018-05" db="EMBL/GenBank/DDBJ databases">
        <title>Acuticoccus sediminis sp. nov., isolated from deep-sea sediment of Indian Ocean.</title>
        <authorList>
            <person name="Liu X."/>
            <person name="Lai Q."/>
            <person name="Du Y."/>
            <person name="Sun F."/>
            <person name="Zhang X."/>
            <person name="Wang S."/>
            <person name="Shao Z."/>
        </authorList>
    </citation>
    <scope>NUCLEOTIDE SEQUENCE [LARGE SCALE GENOMIC DNA]</scope>
    <source>
        <strain evidence="7 8">PTG4-2</strain>
    </source>
</reference>
<dbReference type="EC" id="4.1.3.30" evidence="3"/>
<evidence type="ECO:0000313" key="8">
    <source>
        <dbReference type="Proteomes" id="UP000249590"/>
    </source>
</evidence>
<evidence type="ECO:0000256" key="5">
    <source>
        <dbReference type="ARBA" id="ARBA00057039"/>
    </source>
</evidence>
<comment type="caution">
    <text evidence="7">The sequence shown here is derived from an EMBL/GenBank/DDBJ whole genome shotgun (WGS) entry which is preliminary data.</text>
</comment>
<dbReference type="Proteomes" id="UP000249590">
    <property type="component" value="Unassembled WGS sequence"/>
</dbReference>
<protein>
    <recommendedName>
        <fullName evidence="6">2-methylisocitrate lyase</fullName>
        <ecNumber evidence="3">4.1.3.30</ecNumber>
    </recommendedName>
</protein>
<name>A0A8B2NRV8_9HYPH</name>
<comment type="subunit">
    <text evidence="4">Homotetramer; dimer of dimers.</text>
</comment>
<evidence type="ECO:0000256" key="1">
    <source>
        <dbReference type="ARBA" id="ARBA00001050"/>
    </source>
</evidence>
<dbReference type="SUPFAM" id="SSF51621">
    <property type="entry name" value="Phosphoenolpyruvate/pyruvate domain"/>
    <property type="match status" value="1"/>
</dbReference>
<keyword evidence="8" id="KW-1185">Reference proteome</keyword>
<dbReference type="InterPro" id="IPR039556">
    <property type="entry name" value="ICL/PEPM"/>
</dbReference>
<dbReference type="EMBL" id="QHHQ01000001">
    <property type="protein sequence ID" value="RAI02968.1"/>
    <property type="molecule type" value="Genomic_DNA"/>
</dbReference>
<accession>A0A8B2NRV8</accession>
<evidence type="ECO:0000313" key="7">
    <source>
        <dbReference type="EMBL" id="RAI02968.1"/>
    </source>
</evidence>
<organism evidence="7 8">
    <name type="scientific">Acuticoccus sediminis</name>
    <dbReference type="NCBI Taxonomy" id="2184697"/>
    <lineage>
        <taxon>Bacteria</taxon>
        <taxon>Pseudomonadati</taxon>
        <taxon>Pseudomonadota</taxon>
        <taxon>Alphaproteobacteria</taxon>
        <taxon>Hyphomicrobiales</taxon>
        <taxon>Amorphaceae</taxon>
        <taxon>Acuticoccus</taxon>
    </lineage>
</organism>
<gene>
    <name evidence="7" type="ORF">DLJ53_00035</name>
</gene>
<dbReference type="FunFam" id="3.20.20.60:FF:000009">
    <property type="entry name" value="2-methylisocitrate lyase"/>
    <property type="match status" value="1"/>
</dbReference>
<comment type="similarity">
    <text evidence="2">Belongs to the isocitrate lyase/PEP mutase superfamily. Methylisocitrate lyase family.</text>
</comment>
<dbReference type="PANTHER" id="PTHR42905:SF5">
    <property type="entry name" value="CARBOXYVINYL-CARBOXYPHOSPHONATE PHOSPHORYLMUTASE, CHLOROPLASTIC"/>
    <property type="match status" value="1"/>
</dbReference>
<dbReference type="InterPro" id="IPR018523">
    <property type="entry name" value="Isocitrate_lyase_ph_CS"/>
</dbReference>
<dbReference type="InterPro" id="IPR015813">
    <property type="entry name" value="Pyrv/PenolPyrv_kinase-like_dom"/>
</dbReference>
<dbReference type="GO" id="GO:0046421">
    <property type="term" value="F:methylisocitrate lyase activity"/>
    <property type="evidence" value="ECO:0007669"/>
    <property type="project" value="UniProtKB-EC"/>
</dbReference>
<evidence type="ECO:0000256" key="2">
    <source>
        <dbReference type="ARBA" id="ARBA00009282"/>
    </source>
</evidence>
<evidence type="ECO:0000256" key="6">
    <source>
        <dbReference type="ARBA" id="ARBA00073849"/>
    </source>
</evidence>
<dbReference type="InterPro" id="IPR040442">
    <property type="entry name" value="Pyrv_kinase-like_dom_sf"/>
</dbReference>
<evidence type="ECO:0000256" key="3">
    <source>
        <dbReference type="ARBA" id="ARBA00012260"/>
    </source>
</evidence>
<comment type="catalytic activity">
    <reaction evidence="1">
        <text>(2S,3R)-3-hydroxybutane-1,2,3-tricarboxylate = pyruvate + succinate</text>
        <dbReference type="Rhea" id="RHEA:16809"/>
        <dbReference type="ChEBI" id="CHEBI:15361"/>
        <dbReference type="ChEBI" id="CHEBI:30031"/>
        <dbReference type="ChEBI" id="CHEBI:57429"/>
        <dbReference type="EC" id="4.1.3.30"/>
    </reaction>
</comment>
<dbReference type="PANTHER" id="PTHR42905">
    <property type="entry name" value="PHOSPHOENOLPYRUVATE CARBOXYLASE"/>
    <property type="match status" value="1"/>
</dbReference>
<sequence length="293" mass="31592">MRLRERLQDKRPVVAPGVYDALTASIATDAGFELLYLSGAAIAYTRLGRPDIGLVSMNEVADTIALVRDRVPTPFIVDADNGYGNALNVERTVRTFERAGATAIQLEDQTMPKRCGHLRDKSLITAGEMVGKVKAAVDARVSEDTLIVARTDAVAVEGFERAIDRARAYAEAGADILFVEAPRSEDQLKAVTAALGGMRPLLANMVEGGDTPISSADELGALGFSIVIFPGGIVRALARHAQDYYRSLATNGSNRPFADRMFDFTNLNALIGTPEMLERGRAYETPDTEEDVA</sequence>
<comment type="function">
    <text evidence="5">Involved in the catabolism of short chain fatty acids (SCFA) via the 2-methylcitrate cycle I (propionate degradation route). Catalyzes the thermodynamically favored C-C bond cleavage of (2R,3S)-2-methylisocitrate to yield pyruvate and succinate via an alpha-carboxy-carbanion intermediate.</text>
</comment>
<dbReference type="CDD" id="cd00377">
    <property type="entry name" value="ICL_PEPM"/>
    <property type="match status" value="1"/>
</dbReference>